<dbReference type="AlphaFoldDB" id="A0A420TEE4"/>
<dbReference type="EMBL" id="MRDB01000020">
    <property type="protein sequence ID" value="RKL39877.1"/>
    <property type="molecule type" value="Genomic_DNA"/>
</dbReference>
<name>A0A420TEE4_GIBIN</name>
<evidence type="ECO:0000313" key="2">
    <source>
        <dbReference type="EMBL" id="RKL39877.1"/>
    </source>
</evidence>
<dbReference type="Proteomes" id="UP000283569">
    <property type="component" value="Unassembled WGS sequence"/>
</dbReference>
<accession>A0A420TEE4</accession>
<organism evidence="2 3">
    <name type="scientific">Gibberella intermedia</name>
    <name type="common">Bulb rot disease fungus</name>
    <name type="synonym">Fusarium proliferatum</name>
    <dbReference type="NCBI Taxonomy" id="948311"/>
    <lineage>
        <taxon>Eukaryota</taxon>
        <taxon>Fungi</taxon>
        <taxon>Dikarya</taxon>
        <taxon>Ascomycota</taxon>
        <taxon>Pezizomycotina</taxon>
        <taxon>Sordariomycetes</taxon>
        <taxon>Hypocreomycetidae</taxon>
        <taxon>Hypocreales</taxon>
        <taxon>Nectriaceae</taxon>
        <taxon>Fusarium</taxon>
        <taxon>Fusarium fujikuroi species complex</taxon>
    </lineage>
</organism>
<proteinExistence type="predicted"/>
<evidence type="ECO:0000256" key="1">
    <source>
        <dbReference type="SAM" id="MobiDB-lite"/>
    </source>
</evidence>
<feature type="region of interest" description="Disordered" evidence="1">
    <location>
        <begin position="250"/>
        <end position="273"/>
    </location>
</feature>
<protein>
    <submittedName>
        <fullName evidence="2">Uncharacterized protein</fullName>
    </submittedName>
</protein>
<reference evidence="2 3" key="1">
    <citation type="journal article" date="2018" name="Sci. Rep.">
        <title>Characterisation of pathogen-specific regions and novel effector candidates in Fusarium oxysporum f. sp. cepae.</title>
        <authorList>
            <person name="Armitage A.D."/>
            <person name="Taylor A."/>
            <person name="Sobczyk M.K."/>
            <person name="Baxter L."/>
            <person name="Greenfield B.P."/>
            <person name="Bates H.J."/>
            <person name="Wilson F."/>
            <person name="Jackson A.C."/>
            <person name="Ott S."/>
            <person name="Harrison R.J."/>
            <person name="Clarkson J.P."/>
        </authorList>
    </citation>
    <scope>NUCLEOTIDE SEQUENCE [LARGE SCALE GENOMIC DNA]</scope>
    <source>
        <strain evidence="2 3">Fp_A8</strain>
    </source>
</reference>
<gene>
    <name evidence="2" type="ORF">BFJ72_g6606</name>
</gene>
<sequence>MTPKATITSDTEPGPSDSNRSLVCSVRCHLAHLLRCPPCQVAANGAAEVLTPGVDPESAGLGLEGEPRRTTLWSAKWLLGGSFADTELGLPRVVAPRRKQVALWTCILHSRKYWMATLRAPNLNYGCTTATGTGVAPTTAVLVNRGNLTRPYDGSKFTVPRRACASSAAAPPEPVRVANLSLPSHIHHPTTESMGLLILSTGGLGRDELGGFLFRYIKAHSTPASIGFNVGTGGRTFSFTFHLPSFVLKRQKARTRRRDDPRKKRNGRPWRESRPLSFLSKPIEIESESASVDTLHEVHYSLMICGYNRSVWTTYSLVDTYFYDKDEDHEDTVEFYRTHEDSEVSEWDPALIGEKEVWTKCPDPREYFLMILDKRFTQIYEEFFKIIDFVQDKMSDYFHENRTTPNCATVSRDSAQKLYESAESKRMWLRQTEQLLDLLSDGLSSILRCWKAFEIERENFAYNRPSATLFHEIQGQTIEMNRLLDSLSKAKTKCGGFRKDLELANGVQGGPGNVLQYLKLTFMQVMTPVAVSASIIQADILTFGPVFLRFVMITAVLFGLCWCIEPGQNPIPGWTATIKKRLNTRADDQNDGRFINQHLRRGWGWNQAMMASIWQLAQPRRRFLREVAWASGANSGFEEDVELGNLQS</sequence>
<evidence type="ECO:0000313" key="3">
    <source>
        <dbReference type="Proteomes" id="UP000283569"/>
    </source>
</evidence>
<comment type="caution">
    <text evidence="2">The sequence shown here is derived from an EMBL/GenBank/DDBJ whole genome shotgun (WGS) entry which is preliminary data.</text>
</comment>